<dbReference type="PANTHER" id="PTHR47597:SF2">
    <property type="entry name" value="LIPOYL-BINDING DOMAIN-CONTAINING PROTEIN"/>
    <property type="match status" value="1"/>
</dbReference>
<dbReference type="InterPro" id="IPR053217">
    <property type="entry name" value="ACC_Biotin_Carrier"/>
</dbReference>
<evidence type="ECO:0000313" key="3">
    <source>
        <dbReference type="EMBL" id="KAJ4971669.1"/>
    </source>
</evidence>
<dbReference type="CDD" id="cd06850">
    <property type="entry name" value="biotinyl_domain"/>
    <property type="match status" value="1"/>
</dbReference>
<organism evidence="3 4">
    <name type="scientific">Protea cynaroides</name>
    <dbReference type="NCBI Taxonomy" id="273540"/>
    <lineage>
        <taxon>Eukaryota</taxon>
        <taxon>Viridiplantae</taxon>
        <taxon>Streptophyta</taxon>
        <taxon>Embryophyta</taxon>
        <taxon>Tracheophyta</taxon>
        <taxon>Spermatophyta</taxon>
        <taxon>Magnoliopsida</taxon>
        <taxon>Proteales</taxon>
        <taxon>Proteaceae</taxon>
        <taxon>Protea</taxon>
    </lineage>
</organism>
<name>A0A9Q0QU01_9MAGN</name>
<dbReference type="PROSITE" id="PS51257">
    <property type="entry name" value="PROKAR_LIPOPROTEIN"/>
    <property type="match status" value="1"/>
</dbReference>
<evidence type="ECO:0000259" key="2">
    <source>
        <dbReference type="Pfam" id="PF00364"/>
    </source>
</evidence>
<feature type="compositionally biased region" description="Low complexity" evidence="1">
    <location>
        <begin position="198"/>
        <end position="212"/>
    </location>
</feature>
<evidence type="ECO:0000313" key="4">
    <source>
        <dbReference type="Proteomes" id="UP001141806"/>
    </source>
</evidence>
<sequence length="386" mass="40828">MESRSKIPTGSFAVLIMASSCLSISYSLPVDQFLMESAAALRSCYGSLGNFSPVLSLLDRPGGLPFCSANSNKSSFCQGWTFVGRLVSSVNRKTALIPHVKASGSILTSDVVSSNGSSQGPSAKKVLQGATFPNGFEALVLEVCDETDVAELKIKVGDFEMHLKRNIEATKPPPHVTSPSIPPPIPSEPMVELASVASSTSPPKSSPETTSPFRNISTEKSSKLAALEASGSNAHVLITSPTVGKFRRGRTVKGKKQPPICKEGDVIKEGQTIGFLDQFGGELPVKSDVAGEVLKLLYLDGEAVGYGDPLVAVLPSFHDINIMSRFIGEPSGVLLQPSVTSDLRGFPHKVNSTRTVIHVTKVAGTAMARTVTMERSSKTAPQNTEA</sequence>
<feature type="region of interest" description="Disordered" evidence="1">
    <location>
        <begin position="166"/>
        <end position="217"/>
    </location>
</feature>
<comment type="caution">
    <text evidence="3">The sequence shown here is derived from an EMBL/GenBank/DDBJ whole genome shotgun (WGS) entry which is preliminary data.</text>
</comment>
<dbReference type="PANTHER" id="PTHR47597">
    <property type="entry name" value="IS A MEMBER OF THE PF|00364 BIOTIN-REQUIRING ENZYMES FAMILY-RELATED"/>
    <property type="match status" value="1"/>
</dbReference>
<dbReference type="Proteomes" id="UP001141806">
    <property type="component" value="Unassembled WGS sequence"/>
</dbReference>
<dbReference type="Gene3D" id="2.40.50.100">
    <property type="match status" value="1"/>
</dbReference>
<evidence type="ECO:0000256" key="1">
    <source>
        <dbReference type="SAM" id="MobiDB-lite"/>
    </source>
</evidence>
<dbReference type="EMBL" id="JAMYWD010000005">
    <property type="protein sequence ID" value="KAJ4971669.1"/>
    <property type="molecule type" value="Genomic_DNA"/>
</dbReference>
<dbReference type="AlphaFoldDB" id="A0A9Q0QU01"/>
<dbReference type="SUPFAM" id="SSF51230">
    <property type="entry name" value="Single hybrid motif"/>
    <property type="match status" value="1"/>
</dbReference>
<feature type="domain" description="Lipoyl-binding" evidence="2">
    <location>
        <begin position="238"/>
        <end position="312"/>
    </location>
</feature>
<dbReference type="InterPro" id="IPR011053">
    <property type="entry name" value="Single_hybrid_motif"/>
</dbReference>
<reference evidence="3" key="1">
    <citation type="journal article" date="2023" name="Plant J.">
        <title>The genome of the king protea, Protea cynaroides.</title>
        <authorList>
            <person name="Chang J."/>
            <person name="Duong T.A."/>
            <person name="Schoeman C."/>
            <person name="Ma X."/>
            <person name="Roodt D."/>
            <person name="Barker N."/>
            <person name="Li Z."/>
            <person name="Van de Peer Y."/>
            <person name="Mizrachi E."/>
        </authorList>
    </citation>
    <scope>NUCLEOTIDE SEQUENCE</scope>
    <source>
        <tissue evidence="3">Young leaves</tissue>
    </source>
</reference>
<feature type="compositionally biased region" description="Pro residues" evidence="1">
    <location>
        <begin position="171"/>
        <end position="187"/>
    </location>
</feature>
<proteinExistence type="predicted"/>
<accession>A0A9Q0QU01</accession>
<dbReference type="Pfam" id="PF00364">
    <property type="entry name" value="Biotin_lipoyl"/>
    <property type="match status" value="1"/>
</dbReference>
<dbReference type="InterPro" id="IPR000089">
    <property type="entry name" value="Biotin_lipoyl"/>
</dbReference>
<keyword evidence="4" id="KW-1185">Reference proteome</keyword>
<gene>
    <name evidence="3" type="ORF">NE237_004768</name>
</gene>
<protein>
    <recommendedName>
        <fullName evidence="2">Lipoyl-binding domain-containing protein</fullName>
    </recommendedName>
</protein>
<dbReference type="OrthoDB" id="529457at2759"/>